<name>A0ABD2NI46_9CUCU</name>
<dbReference type="PANTHER" id="PTHR12829:SF4">
    <property type="entry name" value="N(6)-ADENINE-SPECIFIC METHYLTRANSFERASE METTL4"/>
    <property type="match status" value="1"/>
</dbReference>
<dbReference type="AlphaFoldDB" id="A0ABD2NI46"/>
<dbReference type="Proteomes" id="UP001516400">
    <property type="component" value="Unassembled WGS sequence"/>
</dbReference>
<comment type="caution">
    <text evidence="2">The sequence shown here is derived from an EMBL/GenBank/DDBJ whole genome shotgun (WGS) entry which is preliminary data.</text>
</comment>
<keyword evidence="3" id="KW-1185">Reference proteome</keyword>
<evidence type="ECO:0000313" key="3">
    <source>
        <dbReference type="Proteomes" id="UP001516400"/>
    </source>
</evidence>
<dbReference type="PROSITE" id="PS51143">
    <property type="entry name" value="MT_A70"/>
    <property type="match status" value="1"/>
</dbReference>
<dbReference type="SUPFAM" id="SSF53335">
    <property type="entry name" value="S-adenosyl-L-methionine-dependent methyltransferases"/>
    <property type="match status" value="1"/>
</dbReference>
<dbReference type="Pfam" id="PF05063">
    <property type="entry name" value="MT-A70"/>
    <property type="match status" value="1"/>
</dbReference>
<dbReference type="PANTHER" id="PTHR12829">
    <property type="entry name" value="N6-ADENOSINE-METHYLTRANSFERASE"/>
    <property type="match status" value="1"/>
</dbReference>
<gene>
    <name evidence="2" type="ORF">HHI36_013692</name>
</gene>
<dbReference type="InterPro" id="IPR029063">
    <property type="entry name" value="SAM-dependent_MTases_sf"/>
</dbReference>
<evidence type="ECO:0000256" key="1">
    <source>
        <dbReference type="PROSITE-ProRule" id="PRU00489"/>
    </source>
</evidence>
<comment type="similarity">
    <text evidence="1">Belongs to the MT-A70-like family.</text>
</comment>
<accession>A0ABD2NI46</accession>
<reference evidence="2 3" key="1">
    <citation type="journal article" date="2021" name="BMC Biol.">
        <title>Horizontally acquired antibacterial genes associated with adaptive radiation of ladybird beetles.</title>
        <authorList>
            <person name="Li H.S."/>
            <person name="Tang X.F."/>
            <person name="Huang Y.H."/>
            <person name="Xu Z.Y."/>
            <person name="Chen M.L."/>
            <person name="Du X.Y."/>
            <person name="Qiu B.Y."/>
            <person name="Chen P.T."/>
            <person name="Zhang W."/>
            <person name="Slipinski A."/>
            <person name="Escalona H.E."/>
            <person name="Waterhouse R.M."/>
            <person name="Zwick A."/>
            <person name="Pang H."/>
        </authorList>
    </citation>
    <scope>NUCLEOTIDE SEQUENCE [LARGE SCALE GENOMIC DNA]</scope>
    <source>
        <strain evidence="2">SYSU2018</strain>
    </source>
</reference>
<proteinExistence type="inferred from homology"/>
<evidence type="ECO:0000313" key="2">
    <source>
        <dbReference type="EMBL" id="KAL3278363.1"/>
    </source>
</evidence>
<dbReference type="InterPro" id="IPR007757">
    <property type="entry name" value="MT-A70-like"/>
</dbReference>
<dbReference type="EMBL" id="JABFTP020000103">
    <property type="protein sequence ID" value="KAL3278363.1"/>
    <property type="molecule type" value="Genomic_DNA"/>
</dbReference>
<sequence>MMYNNDLKNLDLHSILSENGLVAVWCTNSIQHLNMLKNEIFPKWNVKFASKWYWLKVTQSGEVICSFSPPPGKQPFEQIIFGCRNSRKFRNPPNAKIVVSVPSALHSHKPPLSELLKLYLPNDPKCLEVFARYLLPNWTSYGNEVLKFQHESLYDMNISE</sequence>
<organism evidence="2 3">
    <name type="scientific">Cryptolaemus montrouzieri</name>
    <dbReference type="NCBI Taxonomy" id="559131"/>
    <lineage>
        <taxon>Eukaryota</taxon>
        <taxon>Metazoa</taxon>
        <taxon>Ecdysozoa</taxon>
        <taxon>Arthropoda</taxon>
        <taxon>Hexapoda</taxon>
        <taxon>Insecta</taxon>
        <taxon>Pterygota</taxon>
        <taxon>Neoptera</taxon>
        <taxon>Endopterygota</taxon>
        <taxon>Coleoptera</taxon>
        <taxon>Polyphaga</taxon>
        <taxon>Cucujiformia</taxon>
        <taxon>Coccinelloidea</taxon>
        <taxon>Coccinellidae</taxon>
        <taxon>Scymninae</taxon>
        <taxon>Scymnini</taxon>
        <taxon>Cryptolaemus</taxon>
    </lineage>
</organism>
<protein>
    <submittedName>
        <fullName evidence="2">Uncharacterized protein</fullName>
    </submittedName>
</protein>